<dbReference type="Gene3D" id="2.160.20.10">
    <property type="entry name" value="Single-stranded right-handed beta-helix, Pectin lyase-like"/>
    <property type="match status" value="1"/>
</dbReference>
<evidence type="ECO:0000313" key="1">
    <source>
        <dbReference type="EMBL" id="KAJ4975183.1"/>
    </source>
</evidence>
<sequence>MKATIARKALAFFMLVAFSSFFKIHVYGDYPRVGLLHNSHLHLQMNQMNQMNQMREIKANSILRRGLASVPSILISPSPNFISPATSKPRVYRATAYGADPTGKTDSTDALLNAISDAFKTSNNGDLMQGIINLGGAQIDLEGGYYMISRPLQLPATGGGNLVIHGGSLKASDKFPGNRYLIELSGSSGGEYSYEYITLKNLQLDSSYRGGGISVINSLRTSIDNCYIVHFTTNGILVQGGHETYIRNSFLGQHITAGGDHDEKNFSGTGISLIGNDNAVTDVVIFSAAIGIMVAGEANTITGVHCYNKATVWGGIGIYLRVPGYTQTRIVNCYLDYNGIVAEDPVQLLISNSFFLGDGFILLKSINGVLRGVNIVDNMFSGSGKGVNIVQLDQSKGNFKTIDGVVIDRNNVNKMTLRSTVARGLKEGNGSSWVIDFNNVLLFPNLINHVHYTFSTMNSGSFPNHVLRNVAENRVVVESDKPVPATVYVTVNQSPMSNG</sequence>
<gene>
    <name evidence="1" type="ORF">NE237_000289</name>
</gene>
<dbReference type="InterPro" id="IPR006626">
    <property type="entry name" value="PbH1"/>
</dbReference>
<dbReference type="OrthoDB" id="1046782at2759"/>
<dbReference type="PANTHER" id="PTHR33928">
    <property type="entry name" value="POLYGALACTURONASE QRT3"/>
    <property type="match status" value="1"/>
</dbReference>
<dbReference type="FunFam" id="2.160.20.10:FF:000046">
    <property type="entry name" value="Polygalacturonase QRT3"/>
    <property type="match status" value="1"/>
</dbReference>
<dbReference type="InterPro" id="IPR011050">
    <property type="entry name" value="Pectin_lyase_fold/virulence"/>
</dbReference>
<dbReference type="InterPro" id="IPR039279">
    <property type="entry name" value="QRT3-like"/>
</dbReference>
<evidence type="ECO:0008006" key="3">
    <source>
        <dbReference type="Google" id="ProtNLM"/>
    </source>
</evidence>
<reference evidence="1" key="1">
    <citation type="journal article" date="2023" name="Plant J.">
        <title>The genome of the king protea, Protea cynaroides.</title>
        <authorList>
            <person name="Chang J."/>
            <person name="Duong T.A."/>
            <person name="Schoeman C."/>
            <person name="Ma X."/>
            <person name="Roodt D."/>
            <person name="Barker N."/>
            <person name="Li Z."/>
            <person name="Van de Peer Y."/>
            <person name="Mizrachi E."/>
        </authorList>
    </citation>
    <scope>NUCLEOTIDE SEQUENCE</scope>
    <source>
        <tissue evidence="1">Young leaves</tissue>
    </source>
</reference>
<protein>
    <recommendedName>
        <fullName evidence="3">Pectate lyase superfamily protein domain-containing protein</fullName>
    </recommendedName>
</protein>
<dbReference type="InterPro" id="IPR012334">
    <property type="entry name" value="Pectin_lyas_fold"/>
</dbReference>
<comment type="caution">
    <text evidence="1">The sequence shown here is derived from an EMBL/GenBank/DDBJ whole genome shotgun (WGS) entry which is preliminary data.</text>
</comment>
<dbReference type="Proteomes" id="UP001141806">
    <property type="component" value="Unassembled WGS sequence"/>
</dbReference>
<accession>A0A9Q0KQV2</accession>
<proteinExistence type="predicted"/>
<dbReference type="GO" id="GO:0004650">
    <property type="term" value="F:polygalacturonase activity"/>
    <property type="evidence" value="ECO:0007669"/>
    <property type="project" value="InterPro"/>
</dbReference>
<dbReference type="AlphaFoldDB" id="A0A9Q0KQV2"/>
<dbReference type="SMART" id="SM00710">
    <property type="entry name" value="PbH1"/>
    <property type="match status" value="3"/>
</dbReference>
<dbReference type="PANTHER" id="PTHR33928:SF4">
    <property type="entry name" value="PECTATE LYASE SUPERFAMILY PROTEIN DOMAIN-CONTAINING PROTEIN"/>
    <property type="match status" value="1"/>
</dbReference>
<dbReference type="EMBL" id="JAMYWD010000003">
    <property type="protein sequence ID" value="KAJ4975183.1"/>
    <property type="molecule type" value="Genomic_DNA"/>
</dbReference>
<keyword evidence="2" id="KW-1185">Reference proteome</keyword>
<dbReference type="SUPFAM" id="SSF51126">
    <property type="entry name" value="Pectin lyase-like"/>
    <property type="match status" value="1"/>
</dbReference>
<evidence type="ECO:0000313" key="2">
    <source>
        <dbReference type="Proteomes" id="UP001141806"/>
    </source>
</evidence>
<name>A0A9Q0KQV2_9MAGN</name>
<organism evidence="1 2">
    <name type="scientific">Protea cynaroides</name>
    <dbReference type="NCBI Taxonomy" id="273540"/>
    <lineage>
        <taxon>Eukaryota</taxon>
        <taxon>Viridiplantae</taxon>
        <taxon>Streptophyta</taxon>
        <taxon>Embryophyta</taxon>
        <taxon>Tracheophyta</taxon>
        <taxon>Spermatophyta</taxon>
        <taxon>Magnoliopsida</taxon>
        <taxon>Proteales</taxon>
        <taxon>Proteaceae</taxon>
        <taxon>Protea</taxon>
    </lineage>
</organism>